<gene>
    <name evidence="1" type="ORF">Slati_0278900</name>
</gene>
<evidence type="ECO:0000313" key="1">
    <source>
        <dbReference type="EMBL" id="KAL0463913.1"/>
    </source>
</evidence>
<dbReference type="EMBL" id="JACGWN010000001">
    <property type="protein sequence ID" value="KAL0463913.1"/>
    <property type="molecule type" value="Genomic_DNA"/>
</dbReference>
<comment type="caution">
    <text evidence="1">The sequence shown here is derived from an EMBL/GenBank/DDBJ whole genome shotgun (WGS) entry which is preliminary data.</text>
</comment>
<reference evidence="1" key="1">
    <citation type="submission" date="2020-06" db="EMBL/GenBank/DDBJ databases">
        <authorList>
            <person name="Li T."/>
            <person name="Hu X."/>
            <person name="Zhang T."/>
            <person name="Song X."/>
            <person name="Zhang H."/>
            <person name="Dai N."/>
            <person name="Sheng W."/>
            <person name="Hou X."/>
            <person name="Wei L."/>
        </authorList>
    </citation>
    <scope>NUCLEOTIDE SEQUENCE</scope>
    <source>
        <strain evidence="1">KEN1</strain>
        <tissue evidence="1">Leaf</tissue>
    </source>
</reference>
<accession>A0AAW2YE19</accession>
<name>A0AAW2YE19_9LAMI</name>
<dbReference type="AlphaFoldDB" id="A0AAW2YE19"/>
<protein>
    <submittedName>
        <fullName evidence="1">Cytochrome c oxidase subunitb-1, mitochondrial</fullName>
    </submittedName>
</protein>
<sequence length="303" mass="33951">MWRRLATQLRPLATTRSVLRPTRCTGGSSSDSVNGIRSFPAVSRHFSTESVGNVTAKRVEDVMPIATGHEREELEAELQRMSMILFGSGWRRASHMSAQCARSTSCWKWLAQADLLMDMETMRMIITTKYTQQFAARIRSGDRTSKLCNILQEVKNAYVMVILEMYLGPFVMRGLVPSDPHPCPWPFPHPPLPAGDFHWPFVHPPMPSGGFKRPPFHWPSVHPSCGFKWPPFHWPSIHPPMLSGGFNWPPHWPYVHPRCPLVVSSDRHIGCLCILLSPALSGHIMVFENVNGGAKAATSAPVA</sequence>
<organism evidence="1">
    <name type="scientific">Sesamum latifolium</name>
    <dbReference type="NCBI Taxonomy" id="2727402"/>
    <lineage>
        <taxon>Eukaryota</taxon>
        <taxon>Viridiplantae</taxon>
        <taxon>Streptophyta</taxon>
        <taxon>Embryophyta</taxon>
        <taxon>Tracheophyta</taxon>
        <taxon>Spermatophyta</taxon>
        <taxon>Magnoliopsida</taxon>
        <taxon>eudicotyledons</taxon>
        <taxon>Gunneridae</taxon>
        <taxon>Pentapetalae</taxon>
        <taxon>asterids</taxon>
        <taxon>lamiids</taxon>
        <taxon>Lamiales</taxon>
        <taxon>Pedaliaceae</taxon>
        <taxon>Sesamum</taxon>
    </lineage>
</organism>
<proteinExistence type="predicted"/>
<reference evidence="1" key="2">
    <citation type="journal article" date="2024" name="Plant">
        <title>Genomic evolution and insights into agronomic trait innovations of Sesamum species.</title>
        <authorList>
            <person name="Miao H."/>
            <person name="Wang L."/>
            <person name="Qu L."/>
            <person name="Liu H."/>
            <person name="Sun Y."/>
            <person name="Le M."/>
            <person name="Wang Q."/>
            <person name="Wei S."/>
            <person name="Zheng Y."/>
            <person name="Lin W."/>
            <person name="Duan Y."/>
            <person name="Cao H."/>
            <person name="Xiong S."/>
            <person name="Wang X."/>
            <person name="Wei L."/>
            <person name="Li C."/>
            <person name="Ma Q."/>
            <person name="Ju M."/>
            <person name="Zhao R."/>
            <person name="Li G."/>
            <person name="Mu C."/>
            <person name="Tian Q."/>
            <person name="Mei H."/>
            <person name="Zhang T."/>
            <person name="Gao T."/>
            <person name="Zhang H."/>
        </authorList>
    </citation>
    <scope>NUCLEOTIDE SEQUENCE</scope>
    <source>
        <strain evidence="1">KEN1</strain>
    </source>
</reference>